<dbReference type="InterPro" id="IPR036052">
    <property type="entry name" value="TrpB-like_PALP_sf"/>
</dbReference>
<dbReference type="InterPro" id="IPR006654">
    <property type="entry name" value="Trp_synth_beta"/>
</dbReference>
<dbReference type="PROSITE" id="PS00168">
    <property type="entry name" value="TRP_SYNTHASE_BETA"/>
    <property type="match status" value="1"/>
</dbReference>
<accession>A0A3P1V1V4</accession>
<evidence type="ECO:0000256" key="1">
    <source>
        <dbReference type="ARBA" id="ARBA00001633"/>
    </source>
</evidence>
<keyword evidence="9 17" id="KW-0028">Amino-acid biosynthesis</keyword>
<gene>
    <name evidence="16 21" type="primary">trpB</name>
    <name evidence="17" type="synonym">trpC</name>
    <name evidence="21" type="ORF">EII10_09530</name>
</gene>
<evidence type="ECO:0000256" key="5">
    <source>
        <dbReference type="ARBA" id="ARBA00004733"/>
    </source>
</evidence>
<dbReference type="Gene3D" id="3.20.20.70">
    <property type="entry name" value="Aldolase class I"/>
    <property type="match status" value="1"/>
</dbReference>
<dbReference type="UniPathway" id="UPA00035">
    <property type="reaction ID" value="UER00043"/>
</dbReference>
<evidence type="ECO:0000256" key="2">
    <source>
        <dbReference type="ARBA" id="ARBA00001933"/>
    </source>
</evidence>
<evidence type="ECO:0000256" key="6">
    <source>
        <dbReference type="ARBA" id="ARBA00008737"/>
    </source>
</evidence>
<dbReference type="CDD" id="cd06446">
    <property type="entry name" value="Trp-synth_B"/>
    <property type="match status" value="1"/>
</dbReference>
<evidence type="ECO:0000313" key="21">
    <source>
        <dbReference type="EMBL" id="RRD27275.1"/>
    </source>
</evidence>
<dbReference type="EC" id="4.2.1.20" evidence="16"/>
<keyword evidence="22" id="KW-1185">Reference proteome</keyword>
<evidence type="ECO:0000256" key="18">
    <source>
        <dbReference type="SAM" id="MobiDB-lite"/>
    </source>
</evidence>
<dbReference type="SUPFAM" id="SSF53686">
    <property type="entry name" value="Tryptophan synthase beta subunit-like PLP-dependent enzymes"/>
    <property type="match status" value="1"/>
</dbReference>
<dbReference type="HAMAP" id="MF_00133">
    <property type="entry name" value="Trp_synth_beta"/>
    <property type="match status" value="1"/>
</dbReference>
<dbReference type="Gene3D" id="3.40.50.1100">
    <property type="match status" value="2"/>
</dbReference>
<dbReference type="FunFam" id="3.20.20.70:FF:000024">
    <property type="entry name" value="Indole-3-glycerol phosphate synthase"/>
    <property type="match status" value="1"/>
</dbReference>
<comment type="cofactor">
    <cofactor evidence="2 16">
        <name>pyridoxal 5'-phosphate</name>
        <dbReference type="ChEBI" id="CHEBI:597326"/>
    </cofactor>
</comment>
<feature type="domain" description="Tryptophan synthase beta chain-like PALP" evidence="20">
    <location>
        <begin position="397"/>
        <end position="720"/>
    </location>
</feature>
<feature type="domain" description="Indole-3-glycerol phosphate synthase" evidence="19">
    <location>
        <begin position="30"/>
        <end position="281"/>
    </location>
</feature>
<feature type="compositionally biased region" description="Low complexity" evidence="18">
    <location>
        <begin position="291"/>
        <end position="322"/>
    </location>
</feature>
<comment type="catalytic activity">
    <reaction evidence="1 17">
        <text>1-(2-carboxyphenylamino)-1-deoxy-D-ribulose 5-phosphate + H(+) = (1S,2R)-1-C-(indol-3-yl)glycerol 3-phosphate + CO2 + H2O</text>
        <dbReference type="Rhea" id="RHEA:23476"/>
        <dbReference type="ChEBI" id="CHEBI:15377"/>
        <dbReference type="ChEBI" id="CHEBI:15378"/>
        <dbReference type="ChEBI" id="CHEBI:16526"/>
        <dbReference type="ChEBI" id="CHEBI:58613"/>
        <dbReference type="ChEBI" id="CHEBI:58866"/>
        <dbReference type="EC" id="4.1.1.48"/>
    </reaction>
</comment>
<evidence type="ECO:0000256" key="10">
    <source>
        <dbReference type="ARBA" id="ARBA00022793"/>
    </source>
</evidence>
<evidence type="ECO:0000256" key="12">
    <source>
        <dbReference type="ARBA" id="ARBA00022898"/>
    </source>
</evidence>
<dbReference type="InterPro" id="IPR013785">
    <property type="entry name" value="Aldolase_TIM"/>
</dbReference>
<sequence length="795" mass="82360">MSTPTTPAGAAPRERREPIEARLMATGTVLDTIVQARRRRLPELRERFGHLTAEALPRSQRSFAGALRTRTGPGASARPALIMECKAASPSRGTIRADYDPAALAAQYAPHAAAVSVLTEPDRFNGSFEDLAAVRAAVEAPVLCKDFIVDEIQVLAARRLGADAILLMLSVVPDEAYRELAALADGLGMGVLTEVSTPQEMHRAAALGAEVIGINNRDLRTLATDIARTEELAPLAPAGAVLVGESGIASPADVRRLAGLVDALLVGSSLSGAADPGAAAAALATAVPLARPRPGSPAAAAGAGEREAAAASSAPRSQGAAQRGDGARPGGADQPDQPVRTGRTGHPRLPAFFGPYGGQFVPELLIPALDQLEDAFIEAQADPSFAAELDELMTRYLGRPTPVTELRNLPVEGGARILLKREDLVHGGAHKGNQVLGQALLARRMGKSRIIAETGAGQHGTATAMVCALLGLECTIYMGATDVVRQAANVERMELMGATVIPVASGAGTLKDAVNEALRDWTASFASTHYLLGTAAGPHPFPTMVREYHRVISREARAQVLALTGRLPDEVIACVGGGSNAIGMFAEFIDDEGVALTGVEPAGEGLGTARHGAPINKGLVGILHGARSYLMRTAQGQVEESFSVSAGLDYPGVGPEHAWLADTGRARYVGVEDDEAIEAFRLLSRHEGIIPAVESAHALAHALRLARRAPAGGEAPILLVCLSGRGDKDLDQVRMRLGGSFSDDGAVARAARMVEQMGKRSEYTSLAAGATAVGGPSQGPGAGDPGASTSPVKES</sequence>
<comment type="catalytic activity">
    <reaction evidence="15 16">
        <text>(1S,2R)-1-C-(indol-3-yl)glycerol 3-phosphate + L-serine = D-glyceraldehyde 3-phosphate + L-tryptophan + H2O</text>
        <dbReference type="Rhea" id="RHEA:10532"/>
        <dbReference type="ChEBI" id="CHEBI:15377"/>
        <dbReference type="ChEBI" id="CHEBI:33384"/>
        <dbReference type="ChEBI" id="CHEBI:57912"/>
        <dbReference type="ChEBI" id="CHEBI:58866"/>
        <dbReference type="ChEBI" id="CHEBI:59776"/>
        <dbReference type="EC" id="4.2.1.20"/>
    </reaction>
</comment>
<dbReference type="CDD" id="cd00331">
    <property type="entry name" value="IGPS"/>
    <property type="match status" value="1"/>
</dbReference>
<dbReference type="NCBIfam" id="TIGR00263">
    <property type="entry name" value="trpB"/>
    <property type="match status" value="1"/>
</dbReference>
<dbReference type="InterPro" id="IPR006653">
    <property type="entry name" value="Trp_synth_b_CS"/>
</dbReference>
<comment type="caution">
    <text evidence="21">The sequence shown here is derived from an EMBL/GenBank/DDBJ whole genome shotgun (WGS) entry which is preliminary data.</text>
</comment>
<dbReference type="FunFam" id="3.40.50.1100:FF:000004">
    <property type="entry name" value="Tryptophan synthase beta chain"/>
    <property type="match status" value="1"/>
</dbReference>
<comment type="pathway">
    <text evidence="5 16">Amino-acid biosynthesis; L-tryptophan biosynthesis; L-tryptophan from chorismate: step 5/5.</text>
</comment>
<evidence type="ECO:0000313" key="22">
    <source>
        <dbReference type="Proteomes" id="UP000271272"/>
    </source>
</evidence>
<organism evidence="21 22">
    <name type="scientific">Actinomyces bowdenii</name>
    <dbReference type="NCBI Taxonomy" id="131109"/>
    <lineage>
        <taxon>Bacteria</taxon>
        <taxon>Bacillati</taxon>
        <taxon>Actinomycetota</taxon>
        <taxon>Actinomycetes</taxon>
        <taxon>Actinomycetales</taxon>
        <taxon>Actinomycetaceae</taxon>
        <taxon>Actinomyces</taxon>
    </lineage>
</organism>
<dbReference type="OrthoDB" id="9766131at2"/>
<dbReference type="GO" id="GO:0004834">
    <property type="term" value="F:tryptophan synthase activity"/>
    <property type="evidence" value="ECO:0007669"/>
    <property type="project" value="UniProtKB-UniRule"/>
</dbReference>
<keyword evidence="13 17" id="KW-0057">Aromatic amino acid biosynthesis</keyword>
<evidence type="ECO:0000256" key="16">
    <source>
        <dbReference type="HAMAP-Rule" id="MF_00133"/>
    </source>
</evidence>
<dbReference type="EC" id="4.1.1.48" evidence="17"/>
<comment type="similarity">
    <text evidence="7 16">Belongs to the TrpB family.</text>
</comment>
<protein>
    <recommendedName>
        <fullName evidence="16 17">Multifunctional fusion protein</fullName>
    </recommendedName>
    <domain>
        <recommendedName>
            <fullName evidence="17">Indole-3-glycerol phosphate synthase</fullName>
            <shortName evidence="17">IGPS</shortName>
            <ecNumber evidence="17">4.1.1.48</ecNumber>
        </recommendedName>
    </domain>
    <domain>
        <recommendedName>
            <fullName evidence="16">Tryptophan synthase beta chain</fullName>
            <ecNumber evidence="16">4.2.1.20</ecNumber>
        </recommendedName>
    </domain>
</protein>
<dbReference type="Proteomes" id="UP000271272">
    <property type="component" value="Unassembled WGS sequence"/>
</dbReference>
<keyword evidence="10 17" id="KW-0210">Decarboxylase</keyword>
<feature type="region of interest" description="Disordered" evidence="18">
    <location>
        <begin position="291"/>
        <end position="348"/>
    </location>
</feature>
<dbReference type="InterPro" id="IPR013798">
    <property type="entry name" value="Indole-3-glycerol_P_synth_dom"/>
</dbReference>
<dbReference type="Pfam" id="PF00291">
    <property type="entry name" value="PALP"/>
    <property type="match status" value="1"/>
</dbReference>
<dbReference type="InterPro" id="IPR023026">
    <property type="entry name" value="Trp_synth_beta/beta-like"/>
</dbReference>
<evidence type="ECO:0000256" key="4">
    <source>
        <dbReference type="ARBA" id="ARBA00004696"/>
    </source>
</evidence>
<comment type="similarity">
    <text evidence="6 17">Belongs to the TrpC family.</text>
</comment>
<dbReference type="GO" id="GO:0004425">
    <property type="term" value="F:indole-3-glycerol-phosphate synthase activity"/>
    <property type="evidence" value="ECO:0007669"/>
    <property type="project" value="UniProtKB-UniRule"/>
</dbReference>
<dbReference type="PANTHER" id="PTHR48077:SF3">
    <property type="entry name" value="TRYPTOPHAN SYNTHASE"/>
    <property type="match status" value="1"/>
</dbReference>
<evidence type="ECO:0000256" key="7">
    <source>
        <dbReference type="ARBA" id="ARBA00009982"/>
    </source>
</evidence>
<evidence type="ECO:0000259" key="19">
    <source>
        <dbReference type="Pfam" id="PF00218"/>
    </source>
</evidence>
<keyword evidence="11 17" id="KW-0822">Tryptophan biosynthesis</keyword>
<name>A0A3P1V1V4_9ACTO</name>
<evidence type="ECO:0000256" key="15">
    <source>
        <dbReference type="ARBA" id="ARBA00049047"/>
    </source>
</evidence>
<evidence type="ECO:0000256" key="8">
    <source>
        <dbReference type="ARBA" id="ARBA00011270"/>
    </source>
</evidence>
<proteinExistence type="inferred from homology"/>
<reference evidence="21 22" key="1">
    <citation type="submission" date="2018-11" db="EMBL/GenBank/DDBJ databases">
        <title>Genomes From Bacteria Associated with the Canine Oral Cavity: a Test Case for Automated Genome-Based Taxonomic Assignment.</title>
        <authorList>
            <person name="Coil D.A."/>
            <person name="Jospin G."/>
            <person name="Darling A.E."/>
            <person name="Wallis C."/>
            <person name="Davis I.J."/>
            <person name="Harris S."/>
            <person name="Eisen J.A."/>
            <person name="Holcombe L.J."/>
            <person name="O'Flynn C."/>
        </authorList>
    </citation>
    <scope>NUCLEOTIDE SEQUENCE [LARGE SCALE GENOMIC DNA]</scope>
    <source>
        <strain evidence="21 22">OH5050</strain>
    </source>
</reference>
<dbReference type="InterPro" id="IPR001926">
    <property type="entry name" value="TrpB-like_PALP"/>
</dbReference>
<evidence type="ECO:0000256" key="9">
    <source>
        <dbReference type="ARBA" id="ARBA00022605"/>
    </source>
</evidence>
<evidence type="ECO:0000256" key="17">
    <source>
        <dbReference type="HAMAP-Rule" id="MF_00134"/>
    </source>
</evidence>
<dbReference type="FunFam" id="3.40.50.1100:FF:000001">
    <property type="entry name" value="Tryptophan synthase beta chain"/>
    <property type="match status" value="1"/>
</dbReference>
<evidence type="ECO:0000256" key="3">
    <source>
        <dbReference type="ARBA" id="ARBA00002786"/>
    </source>
</evidence>
<dbReference type="EMBL" id="RQZC01000018">
    <property type="protein sequence ID" value="RRD27275.1"/>
    <property type="molecule type" value="Genomic_DNA"/>
</dbReference>
<dbReference type="HAMAP" id="MF_00134_B">
    <property type="entry name" value="IGPS_B"/>
    <property type="match status" value="1"/>
</dbReference>
<evidence type="ECO:0000256" key="11">
    <source>
        <dbReference type="ARBA" id="ARBA00022822"/>
    </source>
</evidence>
<dbReference type="RefSeq" id="WP_124934275.1">
    <property type="nucleotide sequence ID" value="NZ_RQZC01000018.1"/>
</dbReference>
<dbReference type="SUPFAM" id="SSF51366">
    <property type="entry name" value="Ribulose-phoshate binding barrel"/>
    <property type="match status" value="1"/>
</dbReference>
<dbReference type="Pfam" id="PF00218">
    <property type="entry name" value="IGPS"/>
    <property type="match status" value="1"/>
</dbReference>
<feature type="region of interest" description="Disordered" evidence="18">
    <location>
        <begin position="768"/>
        <end position="795"/>
    </location>
</feature>
<evidence type="ECO:0000256" key="14">
    <source>
        <dbReference type="ARBA" id="ARBA00023239"/>
    </source>
</evidence>
<keyword evidence="12 16" id="KW-0663">Pyridoxal phosphate</keyword>
<dbReference type="PANTHER" id="PTHR48077">
    <property type="entry name" value="TRYPTOPHAN SYNTHASE-RELATED"/>
    <property type="match status" value="1"/>
</dbReference>
<dbReference type="InterPro" id="IPR011060">
    <property type="entry name" value="RibuloseP-bd_barrel"/>
</dbReference>
<evidence type="ECO:0000256" key="13">
    <source>
        <dbReference type="ARBA" id="ARBA00023141"/>
    </source>
</evidence>
<evidence type="ECO:0000259" key="20">
    <source>
        <dbReference type="Pfam" id="PF00291"/>
    </source>
</evidence>
<feature type="modified residue" description="N6-(pyridoxal phosphate)lysine" evidence="16">
    <location>
        <position position="431"/>
    </location>
</feature>
<comment type="pathway">
    <text evidence="4 17">Amino-acid biosynthesis; L-tryptophan biosynthesis; L-tryptophan from chorismate: step 4/5.</text>
</comment>
<dbReference type="GO" id="GO:0005737">
    <property type="term" value="C:cytoplasm"/>
    <property type="evidence" value="ECO:0007669"/>
    <property type="project" value="TreeGrafter"/>
</dbReference>
<comment type="function">
    <text evidence="3 16">The beta subunit is responsible for the synthesis of L-tryptophan from indole and L-serine.</text>
</comment>
<dbReference type="AlphaFoldDB" id="A0A3P1V1V4"/>
<comment type="subunit">
    <text evidence="8 16">Tetramer of two alpha and two beta chains.</text>
</comment>
<keyword evidence="14 17" id="KW-0456">Lyase</keyword>